<evidence type="ECO:0000256" key="2">
    <source>
        <dbReference type="ARBA" id="ARBA00008807"/>
    </source>
</evidence>
<dbReference type="InterPro" id="IPR004648">
    <property type="entry name" value="Oligpept_transpt"/>
</dbReference>
<comment type="similarity">
    <text evidence="2">Belongs to the oligopeptide OPT transporter family.</text>
</comment>
<evidence type="ECO:0000256" key="7">
    <source>
        <dbReference type="ARBA" id="ARBA00022989"/>
    </source>
</evidence>
<feature type="transmembrane region" description="Helical" evidence="9">
    <location>
        <begin position="654"/>
        <end position="675"/>
    </location>
</feature>
<evidence type="ECO:0008006" key="12">
    <source>
        <dbReference type="Google" id="ProtNLM"/>
    </source>
</evidence>
<evidence type="ECO:0000256" key="5">
    <source>
        <dbReference type="ARBA" id="ARBA00022856"/>
    </source>
</evidence>
<keyword evidence="5" id="KW-0571">Peptide transport</keyword>
<evidence type="ECO:0000256" key="9">
    <source>
        <dbReference type="SAM" id="Phobius"/>
    </source>
</evidence>
<protein>
    <recommendedName>
        <fullName evidence="12">OPT family small oligopeptide transporter</fullName>
    </recommendedName>
</protein>
<feature type="transmembrane region" description="Helical" evidence="9">
    <location>
        <begin position="892"/>
        <end position="910"/>
    </location>
</feature>
<gene>
    <name evidence="10" type="ORF">PCANC_01006</name>
</gene>
<evidence type="ECO:0000256" key="3">
    <source>
        <dbReference type="ARBA" id="ARBA00022448"/>
    </source>
</evidence>
<dbReference type="Pfam" id="PF03169">
    <property type="entry name" value="OPT"/>
    <property type="match status" value="1"/>
</dbReference>
<dbReference type="OrthoDB" id="9986677at2759"/>
<dbReference type="GO" id="GO:0035673">
    <property type="term" value="F:oligopeptide transmembrane transporter activity"/>
    <property type="evidence" value="ECO:0007669"/>
    <property type="project" value="InterPro"/>
</dbReference>
<evidence type="ECO:0000313" key="11">
    <source>
        <dbReference type="Proteomes" id="UP000235388"/>
    </source>
</evidence>
<accession>A0A2N5W6N8</accession>
<comment type="caution">
    <text evidence="10">The sequence shown here is derived from an EMBL/GenBank/DDBJ whole genome shotgun (WGS) entry which is preliminary data.</text>
</comment>
<feature type="transmembrane region" description="Helical" evidence="9">
    <location>
        <begin position="360"/>
        <end position="382"/>
    </location>
</feature>
<keyword evidence="6" id="KW-0653">Protein transport</keyword>
<proteinExistence type="inferred from homology"/>
<feature type="transmembrane region" description="Helical" evidence="9">
    <location>
        <begin position="333"/>
        <end position="353"/>
    </location>
</feature>
<feature type="transmembrane region" description="Helical" evidence="9">
    <location>
        <begin position="995"/>
        <end position="1017"/>
    </location>
</feature>
<dbReference type="EMBL" id="PGCJ01000007">
    <property type="protein sequence ID" value="PLW57906.1"/>
    <property type="molecule type" value="Genomic_DNA"/>
</dbReference>
<dbReference type="InterPro" id="IPR004813">
    <property type="entry name" value="OPT"/>
</dbReference>
<feature type="transmembrane region" description="Helical" evidence="9">
    <location>
        <begin position="508"/>
        <end position="526"/>
    </location>
</feature>
<keyword evidence="8 9" id="KW-0472">Membrane</keyword>
<evidence type="ECO:0000256" key="4">
    <source>
        <dbReference type="ARBA" id="ARBA00022692"/>
    </source>
</evidence>
<feature type="transmembrane region" description="Helical" evidence="9">
    <location>
        <begin position="766"/>
        <end position="790"/>
    </location>
</feature>
<keyword evidence="4 9" id="KW-0812">Transmembrane</keyword>
<feature type="transmembrane region" description="Helical" evidence="9">
    <location>
        <begin position="740"/>
        <end position="760"/>
    </location>
</feature>
<evidence type="ECO:0000256" key="1">
    <source>
        <dbReference type="ARBA" id="ARBA00004141"/>
    </source>
</evidence>
<comment type="subcellular location">
    <subcellularLocation>
        <location evidence="1">Membrane</location>
        <topology evidence="1">Multi-pass membrane protein</topology>
    </subcellularLocation>
</comment>
<sequence>MIEDIHNLNFEPMTKVTTYEDTADITSTGDKELVVDPLGLFELDYVTFQVAYPVRLLSILHLGPWGYFGLGSSSTYIYLHIQKISDSVARALGPALPCCCSPELASGLTANLEASLCNCLRHIPRFFITRLLYKLSIKCTARETSSCTTKHLSITNQAPRVLFQTVYLKTTLKTKSIYPNFRRVSMANLPKDYAAQNQSTETALRQRSTVPYVLNESANSYTENGQKPPSSVKKTDLREDIWKEQASEPEDLESVIRYLQQVIVDNQDDLNFPGHLLDRAAEALQPGVPAETVLETTSAIRAELKLAEENSPYPEVRAIVDAFDDPTTPVTTFRMWTIGIFLVFLGTGLNQFFAPRLPSISLSITFAQLVAYPLGCLMARFLPTRSFRIAGYEFSLNPGPFNMKEHMLISIMANVSFGGAYVTEIIAVLRIPRFYHNEVIGNNIGFQLTMALSSQMIGYTLAGLTREFLVYPPAMVWWGNLTEISVLRALHVKDNQPANGWKISQMRFFTFCTIAYGIYFILPDVFFQTLSFFNWTTWIAPNNVKLAMITGTVSGLGLNPFPTLDWNFMSLNPVTTPLWSIMNMYGGALAAFAAICGLFFGDVAYTQYLPINSNGIFDRFGKRYNASRILNSVGDLDQAKYEAYSPPYMTSASIISFTAFFGLYTSTVVHSILFYRKHLAGGFSLFWRQLIVNLSDLPIISRLVNPSEEKLRRTNQVLTDKYASDVHCRLMSVYPEVPQWWFMIIGIIATGMSIFSIVYYETQMPVWGLVFAFAIALVLIVPTGIVSAVASTGAPLNVISELVGGYALEGKPLANMLFKTYGYITTAQAISYASDLKLAHYVKIPPRATFAAQMVGTVLAAFISVAVLDWQIGQFPDLCSPTQELHFTCPGYNTFFSSSIIWGAVGPLRLFSKSGALYSFCMYGFALGAVAPIIPWLALKKWPRSGWRLIHTPVMFVGALSFAPLNLAYLTPAIPLGFFFQRYLKFRYTAWYEKYALTLTAGLGAGVALFGLVYFFAFQFNGNEWKWIGNTKFSDGCDGRYIDTLVIPDEAPNGSQKDPWNGMKEEI</sequence>
<dbReference type="PANTHER" id="PTHR22601">
    <property type="entry name" value="ISP4 LIKE PROTEIN"/>
    <property type="match status" value="1"/>
</dbReference>
<feature type="transmembrane region" description="Helical" evidence="9">
    <location>
        <begin position="850"/>
        <end position="872"/>
    </location>
</feature>
<keyword evidence="3" id="KW-0813">Transport</keyword>
<feature type="transmembrane region" description="Helical" evidence="9">
    <location>
        <begin position="578"/>
        <end position="600"/>
    </location>
</feature>
<dbReference type="NCBIfam" id="TIGR00727">
    <property type="entry name" value="ISP4_OPT"/>
    <property type="match status" value="1"/>
</dbReference>
<reference evidence="10 11" key="1">
    <citation type="submission" date="2017-11" db="EMBL/GenBank/DDBJ databases">
        <title>De novo assembly and phasing of dikaryotic genomes from two isolates of Puccinia coronata f. sp. avenae, the causal agent of oat crown rust.</title>
        <authorList>
            <person name="Miller M.E."/>
            <person name="Zhang Y."/>
            <person name="Omidvar V."/>
            <person name="Sperschneider J."/>
            <person name="Schwessinger B."/>
            <person name="Raley C."/>
            <person name="Palmer J.M."/>
            <person name="Garnica D."/>
            <person name="Upadhyaya N."/>
            <person name="Rathjen J."/>
            <person name="Taylor J.M."/>
            <person name="Park R.F."/>
            <person name="Dodds P.N."/>
            <person name="Hirsch C.D."/>
            <person name="Kianian S.F."/>
            <person name="Figueroa M."/>
        </authorList>
    </citation>
    <scope>NUCLEOTIDE SEQUENCE [LARGE SCALE GENOMIC DNA]</scope>
    <source>
        <strain evidence="10">12NC29</strain>
    </source>
</reference>
<dbReference type="GO" id="GO:0015031">
    <property type="term" value="P:protein transport"/>
    <property type="evidence" value="ECO:0007669"/>
    <property type="project" value="UniProtKB-KW"/>
</dbReference>
<dbReference type="AlphaFoldDB" id="A0A2N5W6N8"/>
<name>A0A2N5W6N8_9BASI</name>
<dbReference type="NCBIfam" id="TIGR00728">
    <property type="entry name" value="OPT_sfam"/>
    <property type="match status" value="1"/>
</dbReference>
<evidence type="ECO:0000256" key="6">
    <source>
        <dbReference type="ARBA" id="ARBA00022927"/>
    </source>
</evidence>
<evidence type="ECO:0000313" key="10">
    <source>
        <dbReference type="EMBL" id="PLW57906.1"/>
    </source>
</evidence>
<dbReference type="GO" id="GO:0016020">
    <property type="term" value="C:membrane"/>
    <property type="evidence" value="ECO:0007669"/>
    <property type="project" value="UniProtKB-SubCell"/>
</dbReference>
<keyword evidence="11" id="KW-1185">Reference proteome</keyword>
<dbReference type="Proteomes" id="UP000235388">
    <property type="component" value="Unassembled WGS sequence"/>
</dbReference>
<evidence type="ECO:0000256" key="8">
    <source>
        <dbReference type="ARBA" id="ARBA00023136"/>
    </source>
</evidence>
<keyword evidence="7 9" id="KW-1133">Transmembrane helix</keyword>
<feature type="transmembrane region" description="Helical" evidence="9">
    <location>
        <begin position="950"/>
        <end position="974"/>
    </location>
</feature>
<feature type="transmembrane region" description="Helical" evidence="9">
    <location>
        <begin position="917"/>
        <end position="938"/>
    </location>
</feature>
<organism evidence="10 11">
    <name type="scientific">Puccinia coronata f. sp. avenae</name>
    <dbReference type="NCBI Taxonomy" id="200324"/>
    <lineage>
        <taxon>Eukaryota</taxon>
        <taxon>Fungi</taxon>
        <taxon>Dikarya</taxon>
        <taxon>Basidiomycota</taxon>
        <taxon>Pucciniomycotina</taxon>
        <taxon>Pucciniomycetes</taxon>
        <taxon>Pucciniales</taxon>
        <taxon>Pucciniaceae</taxon>
        <taxon>Puccinia</taxon>
    </lineage>
</organism>
<feature type="transmembrane region" description="Helical" evidence="9">
    <location>
        <begin position="407"/>
        <end position="432"/>
    </location>
</feature>